<proteinExistence type="predicted"/>
<dbReference type="AlphaFoldDB" id="A0A285I961"/>
<evidence type="ECO:0000313" key="1">
    <source>
        <dbReference type="EMBL" id="SNY44519.1"/>
    </source>
</evidence>
<dbReference type="RefSeq" id="WP_097019300.1">
    <property type="nucleotide sequence ID" value="NZ_OBDZ01000034.1"/>
</dbReference>
<evidence type="ECO:0000313" key="2">
    <source>
        <dbReference type="Proteomes" id="UP000219573"/>
    </source>
</evidence>
<dbReference type="EMBL" id="OBDZ01000034">
    <property type="protein sequence ID" value="SNY44519.1"/>
    <property type="molecule type" value="Genomic_DNA"/>
</dbReference>
<organism evidence="1 2">
    <name type="scientific">Orenia metallireducens</name>
    <dbReference type="NCBI Taxonomy" id="1413210"/>
    <lineage>
        <taxon>Bacteria</taxon>
        <taxon>Bacillati</taxon>
        <taxon>Bacillota</taxon>
        <taxon>Clostridia</taxon>
        <taxon>Halanaerobiales</taxon>
        <taxon>Halobacteroidaceae</taxon>
        <taxon>Orenia</taxon>
    </lineage>
</organism>
<dbReference type="OrthoDB" id="9900314at2"/>
<dbReference type="Proteomes" id="UP000219573">
    <property type="component" value="Unassembled WGS sequence"/>
</dbReference>
<protein>
    <submittedName>
        <fullName evidence="1">Uncharacterized protein</fullName>
    </submittedName>
</protein>
<gene>
    <name evidence="1" type="ORF">SAMN06265827_13444</name>
</gene>
<keyword evidence="2" id="KW-1185">Reference proteome</keyword>
<accession>A0A285I961</accession>
<sequence>MKSDIIGMLKNMEKGYYKIIQCRKDGGFRTLKNDKNHLHTFISKIRKNDLKEYETLEESKIVFNFFDDSVNDRWEVIPSIKLIRYQIRGQKRRTVANDLVDKELGVSLLTQVGQAQKIEGTDIIEVVNNFDTGYLEYILKDKLEQKISRIDLANKAVAKVV</sequence>
<name>A0A285I961_9FIRM</name>
<reference evidence="2" key="1">
    <citation type="submission" date="2017-09" db="EMBL/GenBank/DDBJ databases">
        <authorList>
            <person name="Varghese N."/>
            <person name="Submissions S."/>
        </authorList>
    </citation>
    <scope>NUCLEOTIDE SEQUENCE [LARGE SCALE GENOMIC DNA]</scope>
    <source>
        <strain evidence="2">MSL47</strain>
    </source>
</reference>